<evidence type="ECO:0000259" key="3">
    <source>
        <dbReference type="Pfam" id="PF18265"/>
    </source>
</evidence>
<accession>G0W5S7</accession>
<feature type="domain" description="Nas2 N-terminal" evidence="3">
    <location>
        <begin position="40"/>
        <end position="117"/>
    </location>
</feature>
<dbReference type="PANTHER" id="PTHR12651">
    <property type="entry name" value="26S PROTEASOME NON-ATPASE REGULATORY SUBUNIT 9"/>
    <property type="match status" value="1"/>
</dbReference>
<keyword evidence="5" id="KW-1185">Reference proteome</keyword>
<dbReference type="GO" id="GO:0005634">
    <property type="term" value="C:nucleus"/>
    <property type="evidence" value="ECO:0007669"/>
    <property type="project" value="EnsemblFungi"/>
</dbReference>
<dbReference type="GO" id="GO:0044183">
    <property type="term" value="F:protein folding chaperone"/>
    <property type="evidence" value="ECO:0007669"/>
    <property type="project" value="EnsemblFungi"/>
</dbReference>
<dbReference type="OMA" id="DWGGRGM"/>
<evidence type="ECO:0000256" key="2">
    <source>
        <dbReference type="ARBA" id="ARBA00068021"/>
    </source>
</evidence>
<gene>
    <name evidence="4" type="primary">NDAI0B01040</name>
    <name evidence="4" type="ordered locus">NDAI_0B01040</name>
</gene>
<dbReference type="STRING" id="1071378.G0W5S7"/>
<dbReference type="GO" id="GO:0005829">
    <property type="term" value="C:cytosol"/>
    <property type="evidence" value="ECO:0007669"/>
    <property type="project" value="EnsemblFungi"/>
</dbReference>
<evidence type="ECO:0000313" key="4">
    <source>
        <dbReference type="EMBL" id="CCD23138.1"/>
    </source>
</evidence>
<dbReference type="InterPro" id="IPR036034">
    <property type="entry name" value="PDZ_sf"/>
</dbReference>
<dbReference type="Gene3D" id="2.30.42.10">
    <property type="match status" value="1"/>
</dbReference>
<dbReference type="SUPFAM" id="SSF50156">
    <property type="entry name" value="PDZ domain-like"/>
    <property type="match status" value="1"/>
</dbReference>
<dbReference type="InterPro" id="IPR035269">
    <property type="entry name" value="PSMD9"/>
</dbReference>
<keyword evidence="1" id="KW-0143">Chaperone</keyword>
<organism evidence="4 5">
    <name type="scientific">Naumovozyma dairenensis (strain ATCC 10597 / BCRC 20456 / CBS 421 / NBRC 0211 / NRRL Y-12639)</name>
    <name type="common">Saccharomyces dairenensis</name>
    <dbReference type="NCBI Taxonomy" id="1071378"/>
    <lineage>
        <taxon>Eukaryota</taxon>
        <taxon>Fungi</taxon>
        <taxon>Dikarya</taxon>
        <taxon>Ascomycota</taxon>
        <taxon>Saccharomycotina</taxon>
        <taxon>Saccharomycetes</taxon>
        <taxon>Saccharomycetales</taxon>
        <taxon>Saccharomycetaceae</taxon>
        <taxon>Naumovozyma</taxon>
    </lineage>
</organism>
<dbReference type="HOGENOM" id="CLU_073146_1_1_1"/>
<dbReference type="GO" id="GO:0070682">
    <property type="term" value="P:proteasome regulatory particle assembly"/>
    <property type="evidence" value="ECO:0007669"/>
    <property type="project" value="EnsemblFungi"/>
</dbReference>
<dbReference type="eggNOG" id="KOG3129">
    <property type="taxonomic scope" value="Eukaryota"/>
</dbReference>
<dbReference type="Pfam" id="PF18265">
    <property type="entry name" value="Nas2_N"/>
    <property type="match status" value="1"/>
</dbReference>
<dbReference type="Proteomes" id="UP000000689">
    <property type="component" value="Chromosome 2"/>
</dbReference>
<sequence length="228" mass="25576">MSNITENGVDFPAPSTELTNLQLDPSLLSLIENLNSLKLSEIQVLKGKVETELSKNLELLSSEGTDLHSSLITPDGYPRSDIDVLQITMARRNVNMLRNDLHKIIERSHELLNQHFQKRPSPPPSQHSAQTNLNLDYKIPFAVFDEIVSGSPIQQAGVQNGDKLILIGDINAGNHNRLQNIQRVVLQSEDRRIPLKISRENDGILDLWLVPSRNWSGRSLLGCKVQQL</sequence>
<dbReference type="EMBL" id="HE580268">
    <property type="protein sequence ID" value="CCD23138.1"/>
    <property type="molecule type" value="Genomic_DNA"/>
</dbReference>
<name>G0W5S7_NAUDC</name>
<dbReference type="InterPro" id="IPR040815">
    <property type="entry name" value="Nas2_N"/>
</dbReference>
<dbReference type="GeneID" id="11497652"/>
<dbReference type="FunFam" id="2.30.42.10:FF:000107">
    <property type="entry name" value="26S proteasome non-ATPase regulatory subunit 9"/>
    <property type="match status" value="1"/>
</dbReference>
<reference evidence="4 5" key="1">
    <citation type="journal article" date="2011" name="Proc. Natl. Acad. Sci. U.S.A.">
        <title>Evolutionary erosion of yeast sex chromosomes by mating-type switching accidents.</title>
        <authorList>
            <person name="Gordon J.L."/>
            <person name="Armisen D."/>
            <person name="Proux-Wera E."/>
            <person name="Oheigeartaigh S.S."/>
            <person name="Byrne K.P."/>
            <person name="Wolfe K.H."/>
        </authorList>
    </citation>
    <scope>NUCLEOTIDE SEQUENCE [LARGE SCALE GENOMIC DNA]</scope>
    <source>
        <strain evidence="5">ATCC 10597 / BCRC 20456 / CBS 421 / NBRC 0211 / NRRL Y-12639</strain>
    </source>
</reference>
<evidence type="ECO:0000313" key="5">
    <source>
        <dbReference type="Proteomes" id="UP000000689"/>
    </source>
</evidence>
<evidence type="ECO:0000256" key="1">
    <source>
        <dbReference type="ARBA" id="ARBA00023186"/>
    </source>
</evidence>
<protein>
    <recommendedName>
        <fullName evidence="2">Probable 26S proteasome regulatory subunit p27</fullName>
    </recommendedName>
</protein>
<dbReference type="AlphaFoldDB" id="G0W5S7"/>
<dbReference type="PANTHER" id="PTHR12651:SF1">
    <property type="entry name" value="26S PROTEASOME NON-ATPASE REGULATORY SUBUNIT 9"/>
    <property type="match status" value="1"/>
</dbReference>
<dbReference type="OrthoDB" id="72325at2759"/>
<dbReference type="RefSeq" id="XP_003668381.1">
    <property type="nucleotide sequence ID" value="XM_003668333.1"/>
</dbReference>
<dbReference type="Gene3D" id="6.10.140.1710">
    <property type="match status" value="1"/>
</dbReference>
<dbReference type="KEGG" id="ndi:NDAI_0B01040"/>
<proteinExistence type="predicted"/>